<organism evidence="1 2">
    <name type="scientific">Cetraspora pellucida</name>
    <dbReference type="NCBI Taxonomy" id="1433469"/>
    <lineage>
        <taxon>Eukaryota</taxon>
        <taxon>Fungi</taxon>
        <taxon>Fungi incertae sedis</taxon>
        <taxon>Mucoromycota</taxon>
        <taxon>Glomeromycotina</taxon>
        <taxon>Glomeromycetes</taxon>
        <taxon>Diversisporales</taxon>
        <taxon>Gigasporaceae</taxon>
        <taxon>Cetraspora</taxon>
    </lineage>
</organism>
<accession>A0ACA9R0E7</accession>
<proteinExistence type="predicted"/>
<protein>
    <submittedName>
        <fullName evidence="1">13441_t:CDS:1</fullName>
    </submittedName>
</protein>
<comment type="caution">
    <text evidence="1">The sequence shown here is derived from an EMBL/GenBank/DDBJ whole genome shotgun (WGS) entry which is preliminary data.</text>
</comment>
<dbReference type="Proteomes" id="UP000789366">
    <property type="component" value="Unassembled WGS sequence"/>
</dbReference>
<feature type="non-terminal residue" evidence="1">
    <location>
        <position position="250"/>
    </location>
</feature>
<sequence>FDDESIHSESCSVSSKSTYISDDGFVVHDKQCLICNQRKCICISLNHEISNNYISKQNAYIINGGIPIFEDEELRMDDRVFDGYRSELLLYKETLEKMKKNGFTIDTVYTQLCSEMEININLLNDTKDSISKLEKEAREFSLLILVNNDKKVYISQRINPFKDYHGKYQVIGGKKESNESYLDCAIREAKEEAGVEIKIEDLNLIGTCEGFRVFPDSEGKQILYRTAIYFSITDQTLQHTEPKNHAEWIS</sequence>
<feature type="non-terminal residue" evidence="1">
    <location>
        <position position="1"/>
    </location>
</feature>
<reference evidence="1" key="1">
    <citation type="submission" date="2021-06" db="EMBL/GenBank/DDBJ databases">
        <authorList>
            <person name="Kallberg Y."/>
            <person name="Tangrot J."/>
            <person name="Rosling A."/>
        </authorList>
    </citation>
    <scope>NUCLEOTIDE SEQUENCE</scope>
    <source>
        <strain evidence="1">28 12/20/2015</strain>
    </source>
</reference>
<dbReference type="EMBL" id="CAJVPW010054498">
    <property type="protein sequence ID" value="CAG8771770.1"/>
    <property type="molecule type" value="Genomic_DNA"/>
</dbReference>
<name>A0ACA9R0E7_9GLOM</name>
<evidence type="ECO:0000313" key="1">
    <source>
        <dbReference type="EMBL" id="CAG8771770.1"/>
    </source>
</evidence>
<evidence type="ECO:0000313" key="2">
    <source>
        <dbReference type="Proteomes" id="UP000789366"/>
    </source>
</evidence>
<gene>
    <name evidence="1" type="ORF">SPELUC_LOCUS15826</name>
</gene>
<keyword evidence="2" id="KW-1185">Reference proteome</keyword>